<dbReference type="GO" id="GO:0052861">
    <property type="term" value="F:endo-1,3(4)-beta-glucanase activity"/>
    <property type="evidence" value="ECO:0007669"/>
    <property type="project" value="InterPro"/>
</dbReference>
<dbReference type="OrthoDB" id="4473401at2759"/>
<reference evidence="12 13" key="2">
    <citation type="submission" date="2024-05" db="EMBL/GenBank/DDBJ databases">
        <authorList>
            <person name="Chen Y."/>
            <person name="Shah S."/>
            <person name="Dougan E. K."/>
            <person name="Thang M."/>
            <person name="Chan C."/>
        </authorList>
    </citation>
    <scope>NUCLEOTIDE SEQUENCE [LARGE SCALE GENOMIC DNA]</scope>
</reference>
<keyword evidence="5" id="KW-0119">Carbohydrate metabolism</keyword>
<keyword evidence="9" id="KW-0040">ANK repeat</keyword>
<feature type="repeat" description="ANK" evidence="9">
    <location>
        <begin position="107"/>
        <end position="130"/>
    </location>
</feature>
<dbReference type="Gene3D" id="2.70.98.30">
    <property type="entry name" value="Golgi alpha-mannosidase II, domain 4"/>
    <property type="match status" value="1"/>
</dbReference>
<evidence type="ECO:0000256" key="1">
    <source>
        <dbReference type="ARBA" id="ARBA00000382"/>
    </source>
</evidence>
<dbReference type="Proteomes" id="UP001152797">
    <property type="component" value="Unassembled WGS sequence"/>
</dbReference>
<dbReference type="InterPro" id="IPR008979">
    <property type="entry name" value="Galactose-bd-like_sf"/>
</dbReference>
<evidence type="ECO:0000256" key="6">
    <source>
        <dbReference type="ARBA" id="ARBA00023295"/>
    </source>
</evidence>
<dbReference type="Pfam" id="PF03639">
    <property type="entry name" value="Glyco_hydro_81"/>
    <property type="match status" value="1"/>
</dbReference>
<evidence type="ECO:0000256" key="3">
    <source>
        <dbReference type="ARBA" id="ARBA00012780"/>
    </source>
</evidence>
<sequence>MATVQCLLGKTPLHLTSSQGHLKASQLLLRVPEAATLESSEGHLPLHEAALGGHVSVVRLLMWQPGVMEATTQSLSALHLAARGGHTAVVKLLSENQPDTALATYRLGWTALHLAASYGHVEVAQYLAERWPQLVQSRTFPQSESIYRCDCWPLSPCDGGCSKTGGWLPLHIAAQKGHLAVVKYLATKWPETMEARSRSQHTAFHCAAREGHLKVVQFLLQQVPHQAGMLTEQRQTALHLASARGHYPVVQYLAPILPGKLLEHRDIDGRTAQDKVMLAKVAAASIWIDRPMQAVKNAQKVTPEIRSLLQPISLDPPDAAHFPLPALPRHLPPFGTEVPGAKGTNKFWANWAVEEGRQLPIHPMPYVLGYDSDASTGAPNMKVSRASSEARVVQYGDAETNGADKIRYYFSPFVSEFGLSAVERASKEGQVIVKEGLFGVHVEVRGPAGTQRKILFPIYSGMSYVSGFYTGFTPKILSDRTLLVIERVSNGIWKLLNNGGKEFRLYAINASGDFADDSFDFHPNGTMQKTFEGWIRLAEVQAPGDRQILDFHAPAVLVDWQLEVESGGMVKYRFAKHAAVPKQILHFAYAHHEKIMTGHTQAVTPLTPLAPPTKGKMKGVTGDLWQLQVNVSEAQELSFLPATEPPSSKLEDLKDKAYGTLQFFLHSDHWKQAMFRGSYYFSGKGFQKVAYTCLLLEKFYGTKHSYTQSCANLLQRGFRCLYAPTMPECNGAPIGLYYDVAWHGVASREGFTDAGCRGADFGNARYNDHHYHFSYFVVSAAVLVKLKPEVATHRALVSFVDTLIRDTTNPSWQDTYFPLFRSFDWFDLHSWSRGVIPSADGKDQESTSEELNLLYGIHLWGMVLQREPLRQLGTTMLTLCAMTIREFFLMTDDNPHHPEDFVRNHATGIFFQNKVDYATWFGWRKDFIHGIQMLPVTPALLLVRTPHFCRQEWDNVLSRLPLSSTDPWTSLVLTGSLAIIEPEEAYRRLSDMLPEHMDSGLTWAWALYWSASQPGGSSSADTTWAPGPTEAPEENLALYRLALASSQLSAEHAAARAVDGLFVTRWSPALDDEEPWISVDLGEVKALSHVVLLWGEFSPSRYFIQGRVASEDPWTSLAVANGSSQLIRSEMPRTWLRWLRVLSRSGGDLRLWELQVFEDTTATTTTTAVPVTTALAVTPETTSFTGSSTTPFYGPNLAFQKPVLSSSIRSAAEHAYKAVDGNLETQWATGNDSDEQWLWVDLLGVYAVHHVVMVLGDVVPSHFVLQTAPDGITWTTVASAAGASHGFNPPISMQWLRVVCPTACSIRELTVHGQEPGAGTAAGSRVNLALLRPALASSQRLPQHVSRMTDGLITTSWASAEGDLKPWAWVDLQKVYKVLEVEVLWCADVPKYELQSSQNAVDWTPMARAGGVAGQMVRTSFLEAIPMQWIRIVCQSFSGPSCCIKELYVYDVAKPDWPQPAKPGAAPSSAENLALNKPVVTSSTLPGKYGSMAVDGLANTQWSSAAGDHWIWVDLLAEYQLDHVVIIWGSLLPNSFDLETTSPSAVSWSPALVNLEPSLGAQRLELQGEWAQWLRIYCKGSCSIQELEVYGTAEEGRLLREDKLLKLISIWTTASQDPDSEISASPLHAFDLAGVFFCTVLGQDDLGDAKDHLSFRVISWQFARGRVAELLDELRQTVIVLQVAVTGLTGLKGWRWRWGCPRRARFRVSACTLAGQQKVEVAVAQRQTAAWLLEKLAQLIEVPTDRLVVLFPNGPRTHRMGGKGAWLHGYVIGREFVEVLRATICTAPPPHRLARWVSQVQNRV</sequence>
<dbReference type="InterPro" id="IPR040451">
    <property type="entry name" value="GH81_N"/>
</dbReference>
<dbReference type="GO" id="GO:0071555">
    <property type="term" value="P:cell wall organization"/>
    <property type="evidence" value="ECO:0007669"/>
    <property type="project" value="UniProtKB-KW"/>
</dbReference>
<dbReference type="Pfam" id="PF00754">
    <property type="entry name" value="F5_F8_type_C"/>
    <property type="match status" value="3"/>
</dbReference>
<dbReference type="Gene3D" id="1.20.5.420">
    <property type="entry name" value="Immunoglobulin FC, subunit C"/>
    <property type="match status" value="1"/>
</dbReference>
<evidence type="ECO:0000259" key="10">
    <source>
        <dbReference type="PROSITE" id="PS50022"/>
    </source>
</evidence>
<dbReference type="PROSITE" id="PS50297">
    <property type="entry name" value="ANK_REP_REGION"/>
    <property type="match status" value="4"/>
</dbReference>
<dbReference type="Gene3D" id="1.25.40.20">
    <property type="entry name" value="Ankyrin repeat-containing domain"/>
    <property type="match status" value="3"/>
</dbReference>
<dbReference type="EMBL" id="CAMXCT020006756">
    <property type="protein sequence ID" value="CAL1172915.1"/>
    <property type="molecule type" value="Genomic_DNA"/>
</dbReference>
<dbReference type="InterPro" id="IPR036770">
    <property type="entry name" value="Ankyrin_rpt-contain_sf"/>
</dbReference>
<dbReference type="PANTHER" id="PTHR31983">
    <property type="entry name" value="ENDO-1,3(4)-BETA-GLUCANASE 1"/>
    <property type="match status" value="1"/>
</dbReference>
<evidence type="ECO:0000256" key="5">
    <source>
        <dbReference type="ARBA" id="ARBA00023277"/>
    </source>
</evidence>
<feature type="domain" description="F5/8 type C" evidence="10">
    <location>
        <begin position="1313"/>
        <end position="1452"/>
    </location>
</feature>
<dbReference type="Gene3D" id="1.10.287.1170">
    <property type="entry name" value="glycoside hydrolase family 81 endo-[beta] glucanase"/>
    <property type="match status" value="1"/>
</dbReference>
<dbReference type="GO" id="GO:0000272">
    <property type="term" value="P:polysaccharide catabolic process"/>
    <property type="evidence" value="ECO:0007669"/>
    <property type="project" value="UniProtKB-KW"/>
</dbReference>
<keyword evidence="4" id="KW-0378">Hydrolase</keyword>
<feature type="repeat" description="ANK" evidence="9">
    <location>
        <begin position="8"/>
        <end position="30"/>
    </location>
</feature>
<dbReference type="PROSITE" id="PS50022">
    <property type="entry name" value="FA58C_3"/>
    <property type="match status" value="3"/>
</dbReference>
<dbReference type="PROSITE" id="PS50088">
    <property type="entry name" value="ANK_REPEAT"/>
    <property type="match status" value="5"/>
</dbReference>
<dbReference type="PANTHER" id="PTHR31983:SF0">
    <property type="entry name" value="GLUCAN ENDO-1,3-BETA-D-GLUCOSIDASE 2"/>
    <property type="match status" value="1"/>
</dbReference>
<dbReference type="InterPro" id="IPR040720">
    <property type="entry name" value="GH81_C"/>
</dbReference>
<comment type="caution">
    <text evidence="11">The sequence shown here is derived from an EMBL/GenBank/DDBJ whole genome shotgun (WGS) entry which is preliminary data.</text>
</comment>
<evidence type="ECO:0000256" key="4">
    <source>
        <dbReference type="ARBA" id="ARBA00022801"/>
    </source>
</evidence>
<dbReference type="Pfam" id="PF17652">
    <property type="entry name" value="Glyco_hydro81C"/>
    <property type="match status" value="1"/>
</dbReference>
<keyword evidence="6" id="KW-0326">Glycosidase</keyword>
<comment type="similarity">
    <text evidence="2">Belongs to the glycosyl hydrolase 81 family.</text>
</comment>
<evidence type="ECO:0000313" key="11">
    <source>
        <dbReference type="EMBL" id="CAI4019540.1"/>
    </source>
</evidence>
<keyword evidence="13" id="KW-1185">Reference proteome</keyword>
<dbReference type="GO" id="GO:0042973">
    <property type="term" value="F:glucan endo-1,3-beta-D-glucosidase activity"/>
    <property type="evidence" value="ECO:0007669"/>
    <property type="project" value="UniProtKB-EC"/>
</dbReference>
<feature type="domain" description="F5/8 type C" evidence="10">
    <location>
        <begin position="1185"/>
        <end position="1298"/>
    </location>
</feature>
<dbReference type="EMBL" id="CAMXCT030006756">
    <property type="protein sequence ID" value="CAL4806852.1"/>
    <property type="molecule type" value="Genomic_DNA"/>
</dbReference>
<dbReference type="EC" id="3.2.1.39" evidence="3"/>
<dbReference type="Pfam" id="PF12796">
    <property type="entry name" value="Ank_2"/>
    <property type="match status" value="3"/>
</dbReference>
<reference evidence="11" key="1">
    <citation type="submission" date="2022-10" db="EMBL/GenBank/DDBJ databases">
        <authorList>
            <person name="Chen Y."/>
            <person name="Dougan E. K."/>
            <person name="Chan C."/>
            <person name="Rhodes N."/>
            <person name="Thang M."/>
        </authorList>
    </citation>
    <scope>NUCLEOTIDE SEQUENCE</scope>
</reference>
<evidence type="ECO:0000313" key="12">
    <source>
        <dbReference type="EMBL" id="CAL4806852.1"/>
    </source>
</evidence>
<evidence type="ECO:0000256" key="2">
    <source>
        <dbReference type="ARBA" id="ARBA00010730"/>
    </source>
</evidence>
<name>A0A9P1M5M6_9DINO</name>
<dbReference type="SUPFAM" id="SSF48403">
    <property type="entry name" value="Ankyrin repeat"/>
    <property type="match status" value="1"/>
</dbReference>
<dbReference type="InterPro" id="IPR005200">
    <property type="entry name" value="Endo-beta-glucanase"/>
</dbReference>
<organism evidence="11">
    <name type="scientific">Cladocopium goreaui</name>
    <dbReference type="NCBI Taxonomy" id="2562237"/>
    <lineage>
        <taxon>Eukaryota</taxon>
        <taxon>Sar</taxon>
        <taxon>Alveolata</taxon>
        <taxon>Dinophyceae</taxon>
        <taxon>Suessiales</taxon>
        <taxon>Symbiodiniaceae</taxon>
        <taxon>Cladocopium</taxon>
    </lineage>
</organism>
<feature type="repeat" description="ANK" evidence="9">
    <location>
        <begin position="73"/>
        <end position="105"/>
    </location>
</feature>
<feature type="repeat" description="ANK" evidence="9">
    <location>
        <begin position="41"/>
        <end position="62"/>
    </location>
</feature>
<feature type="repeat" description="ANK" evidence="9">
    <location>
        <begin position="165"/>
        <end position="185"/>
    </location>
</feature>
<keyword evidence="7" id="KW-0961">Cell wall biogenesis/degradation</keyword>
<gene>
    <name evidence="11" type="ORF">C1SCF055_LOCUS44035</name>
</gene>
<keyword evidence="8" id="KW-0624">Polysaccharide degradation</keyword>
<dbReference type="InterPro" id="IPR002110">
    <property type="entry name" value="Ankyrin_rpt"/>
</dbReference>
<dbReference type="InterPro" id="IPR000421">
    <property type="entry name" value="FA58C"/>
</dbReference>
<dbReference type="EMBL" id="CAMXCT010006756">
    <property type="protein sequence ID" value="CAI4019540.1"/>
    <property type="molecule type" value="Genomic_DNA"/>
</dbReference>
<accession>A0A9P1M5M6</accession>
<proteinExistence type="inferred from homology"/>
<protein>
    <recommendedName>
        <fullName evidence="3">glucan endo-1,3-beta-D-glucosidase</fullName>
        <ecNumber evidence="3">3.2.1.39</ecNumber>
    </recommendedName>
</protein>
<evidence type="ECO:0000256" key="8">
    <source>
        <dbReference type="ARBA" id="ARBA00023326"/>
    </source>
</evidence>
<feature type="domain" description="F5/8 type C" evidence="10">
    <location>
        <begin position="1029"/>
        <end position="1159"/>
    </location>
</feature>
<evidence type="ECO:0000256" key="9">
    <source>
        <dbReference type="PROSITE-ProRule" id="PRU00023"/>
    </source>
</evidence>
<evidence type="ECO:0000256" key="7">
    <source>
        <dbReference type="ARBA" id="ARBA00023316"/>
    </source>
</evidence>
<dbReference type="Gene3D" id="2.60.120.260">
    <property type="entry name" value="Galactose-binding domain-like"/>
    <property type="match status" value="4"/>
</dbReference>
<comment type="catalytic activity">
    <reaction evidence="1">
        <text>Hydrolysis of (1-&gt;3)-beta-D-glucosidic linkages in (1-&gt;3)-beta-D-glucans.</text>
        <dbReference type="EC" id="3.2.1.39"/>
    </reaction>
</comment>
<evidence type="ECO:0000313" key="13">
    <source>
        <dbReference type="Proteomes" id="UP001152797"/>
    </source>
</evidence>
<dbReference type="SMART" id="SM00248">
    <property type="entry name" value="ANK"/>
    <property type="match status" value="7"/>
</dbReference>
<dbReference type="SUPFAM" id="SSF49785">
    <property type="entry name" value="Galactose-binding domain-like"/>
    <property type="match status" value="4"/>
</dbReference>
<dbReference type="PROSITE" id="PS52008">
    <property type="entry name" value="GH81"/>
    <property type="match status" value="1"/>
</dbReference>